<gene>
    <name evidence="1" type="ORF">DW222_11475</name>
</gene>
<organism evidence="1 2">
    <name type="scientific">Blautia obeum</name>
    <dbReference type="NCBI Taxonomy" id="40520"/>
    <lineage>
        <taxon>Bacteria</taxon>
        <taxon>Bacillati</taxon>
        <taxon>Bacillota</taxon>
        <taxon>Clostridia</taxon>
        <taxon>Lachnospirales</taxon>
        <taxon>Lachnospiraceae</taxon>
        <taxon>Blautia</taxon>
    </lineage>
</organism>
<evidence type="ECO:0000313" key="1">
    <source>
        <dbReference type="EMBL" id="RHH17996.1"/>
    </source>
</evidence>
<comment type="caution">
    <text evidence="1">The sequence shown here is derived from an EMBL/GenBank/DDBJ whole genome shotgun (WGS) entry which is preliminary data.</text>
</comment>
<dbReference type="RefSeq" id="WP_118235887.1">
    <property type="nucleotide sequence ID" value="NZ_QRJH01000005.1"/>
</dbReference>
<evidence type="ECO:0000313" key="2">
    <source>
        <dbReference type="Proteomes" id="UP000284024"/>
    </source>
</evidence>
<dbReference type="AlphaFoldDB" id="A0A414W1A1"/>
<accession>A0A414W1A1</accession>
<name>A0A414W1A1_9FIRM</name>
<sequence length="79" mass="9155">MTEEDILFISRLIEPQIVETCHQTEEELLEHLQLDHATAYKAVTLALQNIIIGRNTIQPQRMYVYTDSDLLTPVMEVDL</sequence>
<proteinExistence type="predicted"/>
<dbReference type="Proteomes" id="UP000284024">
    <property type="component" value="Unassembled WGS sequence"/>
</dbReference>
<protein>
    <submittedName>
        <fullName evidence="1">Uncharacterized protein</fullName>
    </submittedName>
</protein>
<dbReference type="EMBL" id="QRJH01000005">
    <property type="protein sequence ID" value="RHH17996.1"/>
    <property type="molecule type" value="Genomic_DNA"/>
</dbReference>
<reference evidence="1 2" key="1">
    <citation type="submission" date="2018-08" db="EMBL/GenBank/DDBJ databases">
        <title>A genome reference for cultivated species of the human gut microbiota.</title>
        <authorList>
            <person name="Zou Y."/>
            <person name="Xue W."/>
            <person name="Luo G."/>
        </authorList>
    </citation>
    <scope>NUCLEOTIDE SEQUENCE [LARGE SCALE GENOMIC DNA]</scope>
    <source>
        <strain evidence="1 2">AM18-2AC</strain>
    </source>
</reference>